<accession>A0ABV0R951</accession>
<keyword evidence="3" id="KW-1185">Reference proteome</keyword>
<evidence type="ECO:0000256" key="1">
    <source>
        <dbReference type="SAM" id="Phobius"/>
    </source>
</evidence>
<evidence type="ECO:0000313" key="3">
    <source>
        <dbReference type="Proteomes" id="UP001434883"/>
    </source>
</evidence>
<sequence length="79" mass="8082">EGSVVPNVTLVFIDSSSLPTLSVLQSQLANALLTSPFLAYINGTLVAVTTSNSAALPTMGGLTVFSLIMVAVAQMLLNS</sequence>
<feature type="transmembrane region" description="Helical" evidence="1">
    <location>
        <begin position="28"/>
        <end position="48"/>
    </location>
</feature>
<keyword evidence="1" id="KW-0812">Transmembrane</keyword>
<evidence type="ECO:0000313" key="2">
    <source>
        <dbReference type="EMBL" id="MEQ2204640.1"/>
    </source>
</evidence>
<organism evidence="2 3">
    <name type="scientific">Xenoophorus captivus</name>
    <dbReference type="NCBI Taxonomy" id="1517983"/>
    <lineage>
        <taxon>Eukaryota</taxon>
        <taxon>Metazoa</taxon>
        <taxon>Chordata</taxon>
        <taxon>Craniata</taxon>
        <taxon>Vertebrata</taxon>
        <taxon>Euteleostomi</taxon>
        <taxon>Actinopterygii</taxon>
        <taxon>Neopterygii</taxon>
        <taxon>Teleostei</taxon>
        <taxon>Neoteleostei</taxon>
        <taxon>Acanthomorphata</taxon>
        <taxon>Ovalentaria</taxon>
        <taxon>Atherinomorphae</taxon>
        <taxon>Cyprinodontiformes</taxon>
        <taxon>Goodeidae</taxon>
        <taxon>Xenoophorus</taxon>
    </lineage>
</organism>
<dbReference type="Proteomes" id="UP001434883">
    <property type="component" value="Unassembled WGS sequence"/>
</dbReference>
<gene>
    <name evidence="2" type="ORF">XENOCAPTIV_016247</name>
</gene>
<protein>
    <submittedName>
        <fullName evidence="2">Uncharacterized protein</fullName>
    </submittedName>
</protein>
<reference evidence="2 3" key="1">
    <citation type="submission" date="2021-06" db="EMBL/GenBank/DDBJ databases">
        <authorList>
            <person name="Palmer J.M."/>
        </authorList>
    </citation>
    <scope>NUCLEOTIDE SEQUENCE [LARGE SCALE GENOMIC DNA]</scope>
    <source>
        <strain evidence="2 3">XC_2019</strain>
        <tissue evidence="2">Muscle</tissue>
    </source>
</reference>
<keyword evidence="1" id="KW-0472">Membrane</keyword>
<name>A0ABV0R951_9TELE</name>
<dbReference type="EMBL" id="JAHRIN010036977">
    <property type="protein sequence ID" value="MEQ2204640.1"/>
    <property type="molecule type" value="Genomic_DNA"/>
</dbReference>
<feature type="non-terminal residue" evidence="2">
    <location>
        <position position="1"/>
    </location>
</feature>
<keyword evidence="1" id="KW-1133">Transmembrane helix</keyword>
<feature type="transmembrane region" description="Helical" evidence="1">
    <location>
        <begin position="55"/>
        <end position="77"/>
    </location>
</feature>
<comment type="caution">
    <text evidence="2">The sequence shown here is derived from an EMBL/GenBank/DDBJ whole genome shotgun (WGS) entry which is preliminary data.</text>
</comment>
<proteinExistence type="predicted"/>